<reference evidence="2 3" key="1">
    <citation type="submission" date="2018-09" db="EMBL/GenBank/DDBJ databases">
        <title>A high-quality reference genome of wild soybean provides a powerful tool to mine soybean genomes.</title>
        <authorList>
            <person name="Xie M."/>
            <person name="Chung C.Y.L."/>
            <person name="Li M.-W."/>
            <person name="Wong F.-L."/>
            <person name="Chan T.-F."/>
            <person name="Lam H.-M."/>
        </authorList>
    </citation>
    <scope>NUCLEOTIDE SEQUENCE [LARGE SCALE GENOMIC DNA]</scope>
    <source>
        <strain evidence="3">cv. W05</strain>
        <tissue evidence="2">Hypocotyl of etiolated seedlings</tissue>
    </source>
</reference>
<dbReference type="Proteomes" id="UP000289340">
    <property type="component" value="Chromosome 15"/>
</dbReference>
<sequence length="136" mass="14933">MQIEVMISFVVVPSHVATEVIIEKKNATDGGVHGCRVVGSEPMMSEWRSKKKGGEREGKCPMEDLSSKGGGSRRGMAWFVSSCALYLIHFQVSAPRASGESPHFTCTFTYAHISVSQCHFLLYLSATPLPFFSTSR</sequence>
<evidence type="ECO:0000256" key="1">
    <source>
        <dbReference type="SAM" id="MobiDB-lite"/>
    </source>
</evidence>
<proteinExistence type="predicted"/>
<name>A0A445GTX1_GLYSO</name>
<accession>A0A445GTX1</accession>
<gene>
    <name evidence="2" type="ORF">D0Y65_040967</name>
</gene>
<comment type="caution">
    <text evidence="2">The sequence shown here is derived from an EMBL/GenBank/DDBJ whole genome shotgun (WGS) entry which is preliminary data.</text>
</comment>
<evidence type="ECO:0000313" key="2">
    <source>
        <dbReference type="EMBL" id="RZB64696.1"/>
    </source>
</evidence>
<dbReference type="EMBL" id="QZWG01000015">
    <property type="protein sequence ID" value="RZB64696.1"/>
    <property type="molecule type" value="Genomic_DNA"/>
</dbReference>
<feature type="compositionally biased region" description="Basic and acidic residues" evidence="1">
    <location>
        <begin position="52"/>
        <end position="66"/>
    </location>
</feature>
<protein>
    <submittedName>
        <fullName evidence="2">Uncharacterized protein</fullName>
    </submittedName>
</protein>
<dbReference type="AlphaFoldDB" id="A0A445GTX1"/>
<evidence type="ECO:0000313" key="3">
    <source>
        <dbReference type="Proteomes" id="UP000289340"/>
    </source>
</evidence>
<feature type="region of interest" description="Disordered" evidence="1">
    <location>
        <begin position="47"/>
        <end position="71"/>
    </location>
</feature>
<keyword evidence="3" id="KW-1185">Reference proteome</keyword>
<organism evidence="2 3">
    <name type="scientific">Glycine soja</name>
    <name type="common">Wild soybean</name>
    <dbReference type="NCBI Taxonomy" id="3848"/>
    <lineage>
        <taxon>Eukaryota</taxon>
        <taxon>Viridiplantae</taxon>
        <taxon>Streptophyta</taxon>
        <taxon>Embryophyta</taxon>
        <taxon>Tracheophyta</taxon>
        <taxon>Spermatophyta</taxon>
        <taxon>Magnoliopsida</taxon>
        <taxon>eudicotyledons</taxon>
        <taxon>Gunneridae</taxon>
        <taxon>Pentapetalae</taxon>
        <taxon>rosids</taxon>
        <taxon>fabids</taxon>
        <taxon>Fabales</taxon>
        <taxon>Fabaceae</taxon>
        <taxon>Papilionoideae</taxon>
        <taxon>50 kb inversion clade</taxon>
        <taxon>NPAAA clade</taxon>
        <taxon>indigoferoid/millettioid clade</taxon>
        <taxon>Phaseoleae</taxon>
        <taxon>Glycine</taxon>
        <taxon>Glycine subgen. Soja</taxon>
    </lineage>
</organism>